<comment type="caution">
    <text evidence="2">The sequence shown here is derived from an EMBL/GenBank/DDBJ whole genome shotgun (WGS) entry which is preliminary data.</text>
</comment>
<reference evidence="2 3" key="1">
    <citation type="journal article" date="2014" name="PLoS Genet.">
        <title>Phylogenetically driven sequencing of extremely halophilic archaea reveals strategies for static and dynamic osmo-response.</title>
        <authorList>
            <person name="Becker E.A."/>
            <person name="Seitzer P.M."/>
            <person name="Tritt A."/>
            <person name="Larsen D."/>
            <person name="Krusor M."/>
            <person name="Yao A.I."/>
            <person name="Wu D."/>
            <person name="Madern D."/>
            <person name="Eisen J.A."/>
            <person name="Darling A.E."/>
            <person name="Facciotti M.T."/>
        </authorList>
    </citation>
    <scope>NUCLEOTIDE SEQUENCE [LARGE SCALE GENOMIC DNA]</scope>
    <source>
        <strain evidence="2 3">JCM 10478</strain>
    </source>
</reference>
<feature type="region of interest" description="Disordered" evidence="1">
    <location>
        <begin position="1"/>
        <end position="30"/>
    </location>
</feature>
<dbReference type="Proteomes" id="UP000011632">
    <property type="component" value="Unassembled WGS sequence"/>
</dbReference>
<protein>
    <submittedName>
        <fullName evidence="2">Uncharacterized protein</fullName>
    </submittedName>
</protein>
<organism evidence="2 3">
    <name type="scientific">Natrinema versiforme JCM 10478</name>
    <dbReference type="NCBI Taxonomy" id="1227496"/>
    <lineage>
        <taxon>Archaea</taxon>
        <taxon>Methanobacteriati</taxon>
        <taxon>Methanobacteriota</taxon>
        <taxon>Stenosarchaea group</taxon>
        <taxon>Halobacteria</taxon>
        <taxon>Halobacteriales</taxon>
        <taxon>Natrialbaceae</taxon>
        <taxon>Natrinema</taxon>
    </lineage>
</organism>
<sequence length="67" mass="6997">MGDSELVYGALHPGGPLRHATGHLAPLADRPDDRSGRFVLARERSGGTEVAVAVRDASSDPFLSVAN</sequence>
<name>L9XP12_9EURY</name>
<dbReference type="EMBL" id="AOID01000062">
    <property type="protein sequence ID" value="ELY63297.1"/>
    <property type="molecule type" value="Genomic_DNA"/>
</dbReference>
<proteinExistence type="predicted"/>
<keyword evidence="3" id="KW-1185">Reference proteome</keyword>
<evidence type="ECO:0000256" key="1">
    <source>
        <dbReference type="SAM" id="MobiDB-lite"/>
    </source>
</evidence>
<gene>
    <name evidence="2" type="ORF">C489_19566</name>
</gene>
<dbReference type="AlphaFoldDB" id="L9XP12"/>
<dbReference type="RefSeq" id="WP_006433008.1">
    <property type="nucleotide sequence ID" value="NZ_AOID01000062.1"/>
</dbReference>
<evidence type="ECO:0000313" key="2">
    <source>
        <dbReference type="EMBL" id="ELY63297.1"/>
    </source>
</evidence>
<dbReference type="STRING" id="1227496.C489_19566"/>
<accession>L9XP12</accession>
<evidence type="ECO:0000313" key="3">
    <source>
        <dbReference type="Proteomes" id="UP000011632"/>
    </source>
</evidence>
<dbReference type="PATRIC" id="fig|1227496.3.peg.3921"/>